<keyword evidence="1" id="KW-0749">Sporulation</keyword>
<name>A0ABU1IJC3_9BACL</name>
<dbReference type="InterPro" id="IPR012851">
    <property type="entry name" value="Spore_coat_CotF-like"/>
</dbReference>
<keyword evidence="5" id="KW-1185">Reference proteome</keyword>
<dbReference type="InterPro" id="IPR012347">
    <property type="entry name" value="Ferritin-like"/>
</dbReference>
<comment type="similarity">
    <text evidence="3">Belongs to the CotF family.</text>
</comment>
<comment type="caution">
    <text evidence="4">The sequence shown here is derived from an EMBL/GenBank/DDBJ whole genome shotgun (WGS) entry which is preliminary data.</text>
</comment>
<evidence type="ECO:0008006" key="6">
    <source>
        <dbReference type="Google" id="ProtNLM"/>
    </source>
</evidence>
<gene>
    <name evidence="4" type="ORF">JOE21_000872</name>
</gene>
<proteinExistence type="inferred from homology"/>
<evidence type="ECO:0000313" key="5">
    <source>
        <dbReference type="Proteomes" id="UP001185012"/>
    </source>
</evidence>
<dbReference type="Gene3D" id="1.20.1260.10">
    <property type="match status" value="1"/>
</dbReference>
<dbReference type="RefSeq" id="WP_309862805.1">
    <property type="nucleotide sequence ID" value="NZ_JAVDQG010000002.1"/>
</dbReference>
<evidence type="ECO:0000313" key="4">
    <source>
        <dbReference type="EMBL" id="MDR6224881.1"/>
    </source>
</evidence>
<dbReference type="Pfam" id="PF07875">
    <property type="entry name" value="Coat_F"/>
    <property type="match status" value="1"/>
</dbReference>
<dbReference type="EMBL" id="JAVDQG010000002">
    <property type="protein sequence ID" value="MDR6224881.1"/>
    <property type="molecule type" value="Genomic_DNA"/>
</dbReference>
<comment type="subcellular location">
    <subcellularLocation>
        <location evidence="2">Spore coat</location>
    </subcellularLocation>
</comment>
<accession>A0ABU1IJC3</accession>
<dbReference type="Proteomes" id="UP001185012">
    <property type="component" value="Unassembled WGS sequence"/>
</dbReference>
<evidence type="ECO:0000256" key="1">
    <source>
        <dbReference type="ARBA" id="ARBA00022969"/>
    </source>
</evidence>
<evidence type="ECO:0000256" key="2">
    <source>
        <dbReference type="ARBA" id="ARBA00024325"/>
    </source>
</evidence>
<dbReference type="PANTHER" id="PTHR39183:SF1">
    <property type="entry name" value="SPORE COAT PROTEIN F-LIKE PROTEIN YHCQ"/>
    <property type="match status" value="1"/>
</dbReference>
<organism evidence="4 5">
    <name type="scientific">Desmospora profundinema</name>
    <dbReference type="NCBI Taxonomy" id="1571184"/>
    <lineage>
        <taxon>Bacteria</taxon>
        <taxon>Bacillati</taxon>
        <taxon>Bacillota</taxon>
        <taxon>Bacilli</taxon>
        <taxon>Bacillales</taxon>
        <taxon>Thermoactinomycetaceae</taxon>
        <taxon>Desmospora</taxon>
    </lineage>
</organism>
<protein>
    <recommendedName>
        <fullName evidence="6">Spore coat protein</fullName>
    </recommendedName>
</protein>
<evidence type="ECO:0000256" key="3">
    <source>
        <dbReference type="ARBA" id="ARBA00024344"/>
    </source>
</evidence>
<dbReference type="PANTHER" id="PTHR39183">
    <property type="entry name" value="SPORE COAT PROTEIN F-LIKE PROTEIN YHCQ"/>
    <property type="match status" value="1"/>
</dbReference>
<sequence length="98" mass="10972">MNPMGQMQNGALPAMNDDMIAADFLVSAKTAVRNSAYALTEASTPEVRQAIQQQLNDAIHMHEQVFRYMEGKGLYNPKDFSKQIQVDLQAANQVMQQQ</sequence>
<reference evidence="4 5" key="1">
    <citation type="submission" date="2023-07" db="EMBL/GenBank/DDBJ databases">
        <title>Genomic Encyclopedia of Type Strains, Phase IV (KMG-IV): sequencing the most valuable type-strain genomes for metagenomic binning, comparative biology and taxonomic classification.</title>
        <authorList>
            <person name="Goeker M."/>
        </authorList>
    </citation>
    <scope>NUCLEOTIDE SEQUENCE [LARGE SCALE GENOMIC DNA]</scope>
    <source>
        <strain evidence="4 5">DSM 45903</strain>
    </source>
</reference>